<dbReference type="EMBL" id="CAJVPL010005328">
    <property type="protein sequence ID" value="CAG8656992.1"/>
    <property type="molecule type" value="Genomic_DNA"/>
</dbReference>
<feature type="region of interest" description="Disordered" evidence="1">
    <location>
        <begin position="1"/>
        <end position="29"/>
    </location>
</feature>
<gene>
    <name evidence="2" type="ORF">AGERDE_LOCUS11642</name>
</gene>
<keyword evidence="3" id="KW-1185">Reference proteome</keyword>
<dbReference type="Proteomes" id="UP000789831">
    <property type="component" value="Unassembled WGS sequence"/>
</dbReference>
<organism evidence="2 3">
    <name type="scientific">Ambispora gerdemannii</name>
    <dbReference type="NCBI Taxonomy" id="144530"/>
    <lineage>
        <taxon>Eukaryota</taxon>
        <taxon>Fungi</taxon>
        <taxon>Fungi incertae sedis</taxon>
        <taxon>Mucoromycota</taxon>
        <taxon>Glomeromycotina</taxon>
        <taxon>Glomeromycetes</taxon>
        <taxon>Archaeosporales</taxon>
        <taxon>Ambisporaceae</taxon>
        <taxon>Ambispora</taxon>
    </lineage>
</organism>
<sequence length="93" mass="10573">METTGKNIASQGTVNFEAYHDSNDQHSQTTNKKLANYFEGELEQQRNLSETPTKKLRLSSSGYLEITMIHAKTTTVKPDKEKNIATNKRKIEN</sequence>
<evidence type="ECO:0000256" key="1">
    <source>
        <dbReference type="SAM" id="MobiDB-lite"/>
    </source>
</evidence>
<feature type="compositionally biased region" description="Polar residues" evidence="1">
    <location>
        <begin position="1"/>
        <end position="14"/>
    </location>
</feature>
<comment type="caution">
    <text evidence="2">The sequence shown here is derived from an EMBL/GenBank/DDBJ whole genome shotgun (WGS) entry which is preliminary data.</text>
</comment>
<proteinExistence type="predicted"/>
<reference evidence="2" key="1">
    <citation type="submission" date="2021-06" db="EMBL/GenBank/DDBJ databases">
        <authorList>
            <person name="Kallberg Y."/>
            <person name="Tangrot J."/>
            <person name="Rosling A."/>
        </authorList>
    </citation>
    <scope>NUCLEOTIDE SEQUENCE</scope>
    <source>
        <strain evidence="2">MT106</strain>
    </source>
</reference>
<accession>A0A9N9E284</accession>
<evidence type="ECO:0000313" key="3">
    <source>
        <dbReference type="Proteomes" id="UP000789831"/>
    </source>
</evidence>
<dbReference type="AlphaFoldDB" id="A0A9N9E284"/>
<name>A0A9N9E284_9GLOM</name>
<evidence type="ECO:0000313" key="2">
    <source>
        <dbReference type="EMBL" id="CAG8656992.1"/>
    </source>
</evidence>
<protein>
    <submittedName>
        <fullName evidence="2">8260_t:CDS:1</fullName>
    </submittedName>
</protein>